<comment type="caution">
    <text evidence="9">The sequence shown here is derived from an EMBL/GenBank/DDBJ whole genome shotgun (WGS) entry which is preliminary data.</text>
</comment>
<dbReference type="InterPro" id="IPR005829">
    <property type="entry name" value="Sugar_transporter_CS"/>
</dbReference>
<keyword evidence="3" id="KW-0813">Transport</keyword>
<dbReference type="OrthoDB" id="9784658at2"/>
<evidence type="ECO:0000313" key="10">
    <source>
        <dbReference type="Proteomes" id="UP000289708"/>
    </source>
</evidence>
<name>A0A4Q0ML59_9HYPH</name>
<organism evidence="9 10">
    <name type="scientific">Hansschlegelia zhihuaiae</name>
    <dbReference type="NCBI Taxonomy" id="405005"/>
    <lineage>
        <taxon>Bacteria</taxon>
        <taxon>Pseudomonadati</taxon>
        <taxon>Pseudomonadota</taxon>
        <taxon>Alphaproteobacteria</taxon>
        <taxon>Hyphomicrobiales</taxon>
        <taxon>Methylopilaceae</taxon>
        <taxon>Hansschlegelia</taxon>
    </lineage>
</organism>
<feature type="transmembrane region" description="Helical" evidence="7">
    <location>
        <begin position="198"/>
        <end position="219"/>
    </location>
</feature>
<gene>
    <name evidence="9" type="ORF">EK403_07545</name>
</gene>
<dbReference type="PANTHER" id="PTHR23511">
    <property type="entry name" value="SYNAPTIC VESICLE GLYCOPROTEIN 2"/>
    <property type="match status" value="1"/>
</dbReference>
<feature type="transmembrane region" description="Helical" evidence="7">
    <location>
        <begin position="408"/>
        <end position="432"/>
    </location>
</feature>
<comment type="subcellular location">
    <subcellularLocation>
        <location evidence="1">Membrane</location>
        <topology evidence="1">Multi-pass membrane protein</topology>
    </subcellularLocation>
</comment>
<protein>
    <submittedName>
        <fullName evidence="9">MFS transporter</fullName>
    </submittedName>
</protein>
<evidence type="ECO:0000259" key="8">
    <source>
        <dbReference type="PROSITE" id="PS50850"/>
    </source>
</evidence>
<feature type="transmembrane region" description="Helical" evidence="7">
    <location>
        <begin position="170"/>
        <end position="192"/>
    </location>
</feature>
<dbReference type="GO" id="GO:0016020">
    <property type="term" value="C:membrane"/>
    <property type="evidence" value="ECO:0007669"/>
    <property type="project" value="UniProtKB-SubCell"/>
</dbReference>
<evidence type="ECO:0000256" key="6">
    <source>
        <dbReference type="ARBA" id="ARBA00023136"/>
    </source>
</evidence>
<feature type="transmembrane region" description="Helical" evidence="7">
    <location>
        <begin position="350"/>
        <end position="366"/>
    </location>
</feature>
<reference evidence="9 10" key="1">
    <citation type="submission" date="2018-12" db="EMBL/GenBank/DDBJ databases">
        <title>bacterium Hansschlegelia zhihuaiae S113.</title>
        <authorList>
            <person name="He J."/>
        </authorList>
    </citation>
    <scope>NUCLEOTIDE SEQUENCE [LARGE SCALE GENOMIC DNA]</scope>
    <source>
        <strain evidence="9 10">S 113</strain>
    </source>
</reference>
<feature type="transmembrane region" description="Helical" evidence="7">
    <location>
        <begin position="46"/>
        <end position="71"/>
    </location>
</feature>
<keyword evidence="6 7" id="KW-0472">Membrane</keyword>
<feature type="transmembrane region" description="Helical" evidence="7">
    <location>
        <begin position="372"/>
        <end position="396"/>
    </location>
</feature>
<accession>A0A4Q0ML59</accession>
<dbReference type="Proteomes" id="UP000289708">
    <property type="component" value="Unassembled WGS sequence"/>
</dbReference>
<evidence type="ECO:0000313" key="9">
    <source>
        <dbReference type="EMBL" id="RXF74205.1"/>
    </source>
</evidence>
<dbReference type="RefSeq" id="WP_128776881.1">
    <property type="nucleotide sequence ID" value="NZ_RYFI01000005.1"/>
</dbReference>
<dbReference type="PROSITE" id="PS50850">
    <property type="entry name" value="MFS"/>
    <property type="match status" value="1"/>
</dbReference>
<dbReference type="EMBL" id="RYFI01000005">
    <property type="protein sequence ID" value="RXF74205.1"/>
    <property type="molecule type" value="Genomic_DNA"/>
</dbReference>
<dbReference type="InterPro" id="IPR005828">
    <property type="entry name" value="MFS_sugar_transport-like"/>
</dbReference>
<feature type="transmembrane region" description="Helical" evidence="7">
    <location>
        <begin position="83"/>
        <end position="104"/>
    </location>
</feature>
<dbReference type="InterPro" id="IPR020846">
    <property type="entry name" value="MFS_dom"/>
</dbReference>
<evidence type="ECO:0000256" key="4">
    <source>
        <dbReference type="ARBA" id="ARBA00022692"/>
    </source>
</evidence>
<feature type="transmembrane region" description="Helical" evidence="7">
    <location>
        <begin position="137"/>
        <end position="158"/>
    </location>
</feature>
<dbReference type="Pfam" id="PF00083">
    <property type="entry name" value="Sugar_tr"/>
    <property type="match status" value="1"/>
</dbReference>
<comment type="similarity">
    <text evidence="2">Belongs to the major facilitator superfamily. Sugar transporter (TC 2.A.1.1) family.</text>
</comment>
<proteinExistence type="inferred from homology"/>
<dbReference type="PROSITE" id="PS00216">
    <property type="entry name" value="SUGAR_TRANSPORT_1"/>
    <property type="match status" value="1"/>
</dbReference>
<dbReference type="SUPFAM" id="SSF103473">
    <property type="entry name" value="MFS general substrate transporter"/>
    <property type="match status" value="1"/>
</dbReference>
<keyword evidence="4 7" id="KW-0812">Transmembrane</keyword>
<feature type="transmembrane region" description="Helical" evidence="7">
    <location>
        <begin position="438"/>
        <end position="460"/>
    </location>
</feature>
<dbReference type="InterPro" id="IPR036259">
    <property type="entry name" value="MFS_trans_sf"/>
</dbReference>
<keyword evidence="5 7" id="KW-1133">Transmembrane helix</keyword>
<evidence type="ECO:0000256" key="7">
    <source>
        <dbReference type="SAM" id="Phobius"/>
    </source>
</evidence>
<feature type="transmembrane region" description="Helical" evidence="7">
    <location>
        <begin position="324"/>
        <end position="343"/>
    </location>
</feature>
<sequence>MSDATLAPGAAAPAGTVGGASAATASDVMIAARLAPLPMTGYQKMIFAIIATAWFFDSIDLGSLTFLLGSIKTEFNLSTAQTGFLSSMSFVGMFLGAAISGMAADKIGRKLVFQISMIFWGLGSLWCYYAPDPQTLGYARLLLGFGMGMEFPVALAIVSEFVPTAKRGRYLAILEGFWPLGFIAAGLLSWFFLTHFTWREMFLCQAIPALFLFVVRFFVPESPRWLADQGRHGEAEKVMGEIEKKVLARLPAGTRLDEPKPLPPIARGERRFSFMELWSGEYASRTVMIWLVWFFALLGFYGLTTWLGALLQAQGFTNTKSTEYVVLIALAGVPGFITAAWLVDAWGRKPTCALMLVGSAVAAYAYGHAPSFTMLIVFGLTMQFFLFGMWSTLYAYTPELYPTRARATGAGCASAVGRIGSLIGPSLIGVVLPTLGSGGVFALGAGCFVAAALAVLILGVETRGKQLEAISS</sequence>
<feature type="domain" description="Major facilitator superfamily (MFS) profile" evidence="8">
    <location>
        <begin position="46"/>
        <end position="463"/>
    </location>
</feature>
<evidence type="ECO:0000256" key="2">
    <source>
        <dbReference type="ARBA" id="ARBA00010992"/>
    </source>
</evidence>
<evidence type="ECO:0000256" key="3">
    <source>
        <dbReference type="ARBA" id="ARBA00022448"/>
    </source>
</evidence>
<dbReference type="Gene3D" id="1.20.1250.20">
    <property type="entry name" value="MFS general substrate transporter like domains"/>
    <property type="match status" value="1"/>
</dbReference>
<feature type="transmembrane region" description="Helical" evidence="7">
    <location>
        <begin position="287"/>
        <end position="312"/>
    </location>
</feature>
<keyword evidence="10" id="KW-1185">Reference proteome</keyword>
<dbReference type="PROSITE" id="PS00217">
    <property type="entry name" value="SUGAR_TRANSPORT_2"/>
    <property type="match status" value="1"/>
</dbReference>
<feature type="transmembrane region" description="Helical" evidence="7">
    <location>
        <begin position="111"/>
        <end position="131"/>
    </location>
</feature>
<dbReference type="AlphaFoldDB" id="A0A4Q0ML59"/>
<evidence type="ECO:0000256" key="1">
    <source>
        <dbReference type="ARBA" id="ARBA00004141"/>
    </source>
</evidence>
<evidence type="ECO:0000256" key="5">
    <source>
        <dbReference type="ARBA" id="ARBA00022989"/>
    </source>
</evidence>
<dbReference type="GO" id="GO:0022857">
    <property type="term" value="F:transmembrane transporter activity"/>
    <property type="evidence" value="ECO:0007669"/>
    <property type="project" value="InterPro"/>
</dbReference>
<dbReference type="PANTHER" id="PTHR23511:SF34">
    <property type="entry name" value="SYNAPTIC VESICLE GLYCOPROTEIN 2"/>
    <property type="match status" value="1"/>
</dbReference>